<reference evidence="7" key="1">
    <citation type="submission" date="2022-07" db="EMBL/GenBank/DDBJ databases">
        <title>Genome Sequence of Xylaria arbuscula.</title>
        <authorList>
            <person name="Buettner E."/>
        </authorList>
    </citation>
    <scope>NUCLEOTIDE SEQUENCE</scope>
    <source>
        <strain evidence="7">VT107</strain>
    </source>
</reference>
<feature type="compositionally biased region" description="Polar residues" evidence="5">
    <location>
        <begin position="541"/>
        <end position="555"/>
    </location>
</feature>
<gene>
    <name evidence="7" type="ORF">NPX13_g3760</name>
</gene>
<feature type="region of interest" description="Disordered" evidence="5">
    <location>
        <begin position="145"/>
        <end position="186"/>
    </location>
</feature>
<evidence type="ECO:0000313" key="8">
    <source>
        <dbReference type="Proteomes" id="UP001148614"/>
    </source>
</evidence>
<feature type="compositionally biased region" description="Polar residues" evidence="5">
    <location>
        <begin position="765"/>
        <end position="774"/>
    </location>
</feature>
<feature type="coiled-coil region" evidence="4">
    <location>
        <begin position="464"/>
        <end position="512"/>
    </location>
</feature>
<dbReference type="GO" id="GO:0005815">
    <property type="term" value="C:microtubule organizing center"/>
    <property type="evidence" value="ECO:0007669"/>
    <property type="project" value="UniProtKB-SubCell"/>
</dbReference>
<keyword evidence="3" id="KW-0206">Cytoskeleton</keyword>
<evidence type="ECO:0000256" key="4">
    <source>
        <dbReference type="SAM" id="Coils"/>
    </source>
</evidence>
<feature type="region of interest" description="Disordered" evidence="5">
    <location>
        <begin position="761"/>
        <end position="785"/>
    </location>
</feature>
<protein>
    <recommendedName>
        <fullName evidence="6">Cep57 centrosome microtubule-binding domain-containing protein</fullName>
    </recommendedName>
</protein>
<dbReference type="VEuPathDB" id="FungiDB:F4678DRAFT_324567"/>
<keyword evidence="2" id="KW-0963">Cytoplasm</keyword>
<feature type="region of interest" description="Disordered" evidence="5">
    <location>
        <begin position="533"/>
        <end position="594"/>
    </location>
</feature>
<keyword evidence="4" id="KW-0175">Coiled coil</keyword>
<dbReference type="PANTHER" id="PTHR19336:SF9">
    <property type="entry name" value="SPINDLE POLE BODY PROTEIN PPC89"/>
    <property type="match status" value="1"/>
</dbReference>
<dbReference type="PANTHER" id="PTHR19336">
    <property type="entry name" value="UNCHARACTERIZED DUF1167"/>
    <property type="match status" value="1"/>
</dbReference>
<accession>A0A9W8NGQ6</accession>
<evidence type="ECO:0000256" key="3">
    <source>
        <dbReference type="ARBA" id="ARBA00023212"/>
    </source>
</evidence>
<dbReference type="AlphaFoldDB" id="A0A9W8NGQ6"/>
<feature type="domain" description="Cep57 centrosome microtubule-binding" evidence="6">
    <location>
        <begin position="781"/>
        <end position="857"/>
    </location>
</feature>
<evidence type="ECO:0000259" key="6">
    <source>
        <dbReference type="Pfam" id="PF06657"/>
    </source>
</evidence>
<feature type="compositionally biased region" description="Polar residues" evidence="5">
    <location>
        <begin position="96"/>
        <end position="107"/>
    </location>
</feature>
<feature type="compositionally biased region" description="Basic and acidic residues" evidence="5">
    <location>
        <begin position="76"/>
        <end position="86"/>
    </location>
</feature>
<feature type="compositionally biased region" description="Polar residues" evidence="5">
    <location>
        <begin position="160"/>
        <end position="186"/>
    </location>
</feature>
<feature type="compositionally biased region" description="Polar residues" evidence="5">
    <location>
        <begin position="581"/>
        <end position="594"/>
    </location>
</feature>
<comment type="caution">
    <text evidence="7">The sequence shown here is derived from an EMBL/GenBank/DDBJ whole genome shotgun (WGS) entry which is preliminary data.</text>
</comment>
<evidence type="ECO:0000256" key="5">
    <source>
        <dbReference type="SAM" id="MobiDB-lite"/>
    </source>
</evidence>
<proteinExistence type="predicted"/>
<feature type="compositionally biased region" description="Polar residues" evidence="5">
    <location>
        <begin position="686"/>
        <end position="703"/>
    </location>
</feature>
<feature type="region of interest" description="Disordered" evidence="5">
    <location>
        <begin position="75"/>
        <end position="119"/>
    </location>
</feature>
<dbReference type="Proteomes" id="UP001148614">
    <property type="component" value="Unassembled WGS sequence"/>
</dbReference>
<keyword evidence="8" id="KW-1185">Reference proteome</keyword>
<feature type="compositionally biased region" description="Polar residues" evidence="5">
    <location>
        <begin position="29"/>
        <end position="44"/>
    </location>
</feature>
<evidence type="ECO:0000256" key="2">
    <source>
        <dbReference type="ARBA" id="ARBA00022490"/>
    </source>
</evidence>
<feature type="compositionally biased region" description="Basic residues" evidence="5">
    <location>
        <begin position="1"/>
        <end position="13"/>
    </location>
</feature>
<feature type="region of interest" description="Disordered" evidence="5">
    <location>
        <begin position="668"/>
        <end position="715"/>
    </location>
</feature>
<name>A0A9W8NGQ6_9PEZI</name>
<dbReference type="EMBL" id="JANPWZ010000486">
    <property type="protein sequence ID" value="KAJ3576264.1"/>
    <property type="molecule type" value="Genomic_DNA"/>
</dbReference>
<dbReference type="InterPro" id="IPR024957">
    <property type="entry name" value="Cep57_MT-bd_dom"/>
</dbReference>
<sequence length="895" mass="100898">MDQPRRTKYLKSRVLREMRNNADHPFSPPSSTGSHGTVTLTSDISHFLPDGESTRQPMAPNINTSAIHRAFPGWWQKDDTTGKENKQPASPEPAHNDTSSIFGNNSPRLRMPREAPPMEVEDTLELPPLQHPRGNLTTLLDTLQTARSAKAQADQESVKRSSQISPKSQSNAGLPTTTARRSQRQSQLNIHAAMNPSLLNQTGRSFCLPQFTHIHDLLAGNLTPSKNGTSVFVKHGKVYDRGTRMSGDYHADFEDVNIPLEEEEIFVSLDKIREEIQILHDHDEHVSEQAEQLQSEVVELQAQLAKLKSRKDSAVGSESDSSMIMQLTTQKSQLAEQIAALKIRLNEANRQISANEIHNQSIIAEREQALQQASDVIKERDDALNQATHHANTANHLQKCVDGTAQENRDLHHALQKSDEEVKSLNQMCEEYKALAKDIAKDNSLLKEDNRGLVRQNEDLYTKYKLLQQGNEDLDKSNKQLKQANTELEGTVAQLQERVTELSKELSQKMDTQYAQQVQGAVPKLSREKLTKMTQRESWNRHTTMSETSAKATTSRTHRMHFSQQENDTRESDFTRESRRSSQGSIASVSVQGRSSKFGKLLQAELEDRNTLASVMSAKTTTSNTDMQMKEDYARQLDTTHEPQIDSDNENMTSALFIDDVTLDSNKRFGSKQKSKNAPTVRVLSPVQSVTEPSVQVEHTSSGKQKEKAASPILSTTSKRVLKTLDSECRNCTVCTRIRSHKHEPNEKCGKRKVRIEAPEPVREQPTNHASTSAYDYEDQPTLRPSQDPAVALAKVKKVLKDEEKHILKELTQKVQELAECDAEVGQRKWKKIDAELKHIRKRLDLKRVQIYNLRDVQVAHEKASGQWMSIEAIDMTIQSVLSLDPTWDGSVTHH</sequence>
<feature type="coiled-coil region" evidence="4">
    <location>
        <begin position="283"/>
        <end position="386"/>
    </location>
</feature>
<evidence type="ECO:0000313" key="7">
    <source>
        <dbReference type="EMBL" id="KAJ3576264.1"/>
    </source>
</evidence>
<comment type="subcellular location">
    <subcellularLocation>
        <location evidence="1">Cytoplasm</location>
        <location evidence="1">Cytoskeleton</location>
        <location evidence="1">Microtubule organizing center</location>
    </subcellularLocation>
</comment>
<organism evidence="7 8">
    <name type="scientific">Xylaria arbuscula</name>
    <dbReference type="NCBI Taxonomy" id="114810"/>
    <lineage>
        <taxon>Eukaryota</taxon>
        <taxon>Fungi</taxon>
        <taxon>Dikarya</taxon>
        <taxon>Ascomycota</taxon>
        <taxon>Pezizomycotina</taxon>
        <taxon>Sordariomycetes</taxon>
        <taxon>Xylariomycetidae</taxon>
        <taxon>Xylariales</taxon>
        <taxon>Xylariaceae</taxon>
        <taxon>Xylaria</taxon>
    </lineage>
</organism>
<dbReference type="GO" id="GO:0008017">
    <property type="term" value="F:microtubule binding"/>
    <property type="evidence" value="ECO:0007669"/>
    <property type="project" value="InterPro"/>
</dbReference>
<evidence type="ECO:0000256" key="1">
    <source>
        <dbReference type="ARBA" id="ARBA00004267"/>
    </source>
</evidence>
<dbReference type="Pfam" id="PF06657">
    <property type="entry name" value="Cep57_MT_bd"/>
    <property type="match status" value="1"/>
</dbReference>
<dbReference type="InterPro" id="IPR051756">
    <property type="entry name" value="Centrosomal_MT-associated"/>
</dbReference>
<feature type="region of interest" description="Disordered" evidence="5">
    <location>
        <begin position="1"/>
        <end position="59"/>
    </location>
</feature>
<feature type="compositionally biased region" description="Basic and acidic residues" evidence="5">
    <location>
        <begin position="567"/>
        <end position="580"/>
    </location>
</feature>